<comment type="caution">
    <text evidence="1">The sequence shown here is derived from an EMBL/GenBank/DDBJ whole genome shotgun (WGS) entry which is preliminary data.</text>
</comment>
<dbReference type="EMBL" id="BTGU01000113">
    <property type="protein sequence ID" value="GMN61500.1"/>
    <property type="molecule type" value="Genomic_DNA"/>
</dbReference>
<gene>
    <name evidence="1" type="ORF">TIFTF001_030595</name>
</gene>
<sequence length="113" mass="12827">MKKLWLLPMPPQVTTDARTHEIVVWAVRLWRHRRSSPSARPICATHGGWFVCWLMRTLLPCADWRQLEDVCTGEVVGDSGGWLVTAPVGRGCREPWRASFQQGGLFVVFLAIL</sequence>
<proteinExistence type="predicted"/>
<organism evidence="1 2">
    <name type="scientific">Ficus carica</name>
    <name type="common">Common fig</name>
    <dbReference type="NCBI Taxonomy" id="3494"/>
    <lineage>
        <taxon>Eukaryota</taxon>
        <taxon>Viridiplantae</taxon>
        <taxon>Streptophyta</taxon>
        <taxon>Embryophyta</taxon>
        <taxon>Tracheophyta</taxon>
        <taxon>Spermatophyta</taxon>
        <taxon>Magnoliopsida</taxon>
        <taxon>eudicotyledons</taxon>
        <taxon>Gunneridae</taxon>
        <taxon>Pentapetalae</taxon>
        <taxon>rosids</taxon>
        <taxon>fabids</taxon>
        <taxon>Rosales</taxon>
        <taxon>Moraceae</taxon>
        <taxon>Ficeae</taxon>
        <taxon>Ficus</taxon>
    </lineage>
</organism>
<keyword evidence="2" id="KW-1185">Reference proteome</keyword>
<name>A0AA88DTN6_FICCA</name>
<accession>A0AA88DTN6</accession>
<dbReference type="AlphaFoldDB" id="A0AA88DTN6"/>
<evidence type="ECO:0000313" key="2">
    <source>
        <dbReference type="Proteomes" id="UP001187192"/>
    </source>
</evidence>
<evidence type="ECO:0000313" key="1">
    <source>
        <dbReference type="EMBL" id="GMN61500.1"/>
    </source>
</evidence>
<protein>
    <submittedName>
        <fullName evidence="1">Uncharacterized protein</fullName>
    </submittedName>
</protein>
<reference evidence="1" key="1">
    <citation type="submission" date="2023-07" db="EMBL/GenBank/DDBJ databases">
        <title>draft genome sequence of fig (Ficus carica).</title>
        <authorList>
            <person name="Takahashi T."/>
            <person name="Nishimura K."/>
        </authorList>
    </citation>
    <scope>NUCLEOTIDE SEQUENCE</scope>
</reference>
<dbReference type="Proteomes" id="UP001187192">
    <property type="component" value="Unassembled WGS sequence"/>
</dbReference>